<gene>
    <name evidence="1" type="ORF">RND81_11G071300</name>
</gene>
<sequence length="29" mass="3424">MMEQVNVLTKLCRLVLLCCCEVIVDQYTY</sequence>
<dbReference type="AlphaFoldDB" id="A0AAW1HHX2"/>
<reference evidence="1" key="1">
    <citation type="submission" date="2024-03" db="EMBL/GenBank/DDBJ databases">
        <title>WGS assembly of Saponaria officinalis var. Norfolk2.</title>
        <authorList>
            <person name="Jenkins J."/>
            <person name="Shu S."/>
            <person name="Grimwood J."/>
            <person name="Barry K."/>
            <person name="Goodstein D."/>
            <person name="Schmutz J."/>
            <person name="Leebens-Mack J."/>
            <person name="Osbourn A."/>
        </authorList>
    </citation>
    <scope>NUCLEOTIDE SEQUENCE [LARGE SCALE GENOMIC DNA]</scope>
    <source>
        <strain evidence="1">JIC</strain>
    </source>
</reference>
<evidence type="ECO:0000313" key="1">
    <source>
        <dbReference type="EMBL" id="KAK9676352.1"/>
    </source>
</evidence>
<keyword evidence="2" id="KW-1185">Reference proteome</keyword>
<proteinExistence type="predicted"/>
<protein>
    <submittedName>
        <fullName evidence="1">Uncharacterized protein</fullName>
    </submittedName>
</protein>
<dbReference type="Proteomes" id="UP001443914">
    <property type="component" value="Unassembled WGS sequence"/>
</dbReference>
<organism evidence="1 2">
    <name type="scientific">Saponaria officinalis</name>
    <name type="common">Common soapwort</name>
    <name type="synonym">Lychnis saponaria</name>
    <dbReference type="NCBI Taxonomy" id="3572"/>
    <lineage>
        <taxon>Eukaryota</taxon>
        <taxon>Viridiplantae</taxon>
        <taxon>Streptophyta</taxon>
        <taxon>Embryophyta</taxon>
        <taxon>Tracheophyta</taxon>
        <taxon>Spermatophyta</taxon>
        <taxon>Magnoliopsida</taxon>
        <taxon>eudicotyledons</taxon>
        <taxon>Gunneridae</taxon>
        <taxon>Pentapetalae</taxon>
        <taxon>Caryophyllales</taxon>
        <taxon>Caryophyllaceae</taxon>
        <taxon>Caryophylleae</taxon>
        <taxon>Saponaria</taxon>
    </lineage>
</organism>
<name>A0AAW1HHX2_SAPOF</name>
<dbReference type="EMBL" id="JBDFQZ010000011">
    <property type="protein sequence ID" value="KAK9676352.1"/>
    <property type="molecule type" value="Genomic_DNA"/>
</dbReference>
<comment type="caution">
    <text evidence="1">The sequence shown here is derived from an EMBL/GenBank/DDBJ whole genome shotgun (WGS) entry which is preliminary data.</text>
</comment>
<evidence type="ECO:0000313" key="2">
    <source>
        <dbReference type="Proteomes" id="UP001443914"/>
    </source>
</evidence>
<accession>A0AAW1HHX2</accession>